<accession>A0A2X4TUG5</accession>
<evidence type="ECO:0000313" key="11">
    <source>
        <dbReference type="EMBL" id="SQI30483.1"/>
    </source>
</evidence>
<evidence type="ECO:0000256" key="3">
    <source>
        <dbReference type="ARBA" id="ARBA00022630"/>
    </source>
</evidence>
<comment type="cofactor">
    <cofactor evidence="1 7">
        <name>FAD</name>
        <dbReference type="ChEBI" id="CHEBI:57692"/>
    </cofactor>
</comment>
<proteinExistence type="inferred from homology"/>
<dbReference type="InterPro" id="IPR050741">
    <property type="entry name" value="Acyl-CoA_dehydrogenase"/>
</dbReference>
<feature type="domain" description="Acyl-CoA dehydrogenase/oxidase N-terminal" evidence="10">
    <location>
        <begin position="13"/>
        <end position="125"/>
    </location>
</feature>
<keyword evidence="3 7" id="KW-0285">Flavoprotein</keyword>
<dbReference type="Pfam" id="PF00441">
    <property type="entry name" value="Acyl-CoA_dh_1"/>
    <property type="match status" value="1"/>
</dbReference>
<dbReference type="Gene3D" id="2.40.110.10">
    <property type="entry name" value="Butyryl-CoA Dehydrogenase, subunit A, domain 2"/>
    <property type="match status" value="1"/>
</dbReference>
<dbReference type="Pfam" id="PF02770">
    <property type="entry name" value="Acyl-CoA_dh_M"/>
    <property type="match status" value="1"/>
</dbReference>
<evidence type="ECO:0000259" key="9">
    <source>
        <dbReference type="Pfam" id="PF02770"/>
    </source>
</evidence>
<evidence type="ECO:0000256" key="1">
    <source>
        <dbReference type="ARBA" id="ARBA00001974"/>
    </source>
</evidence>
<sequence length="386" mass="41460">MTMTTTEVLRWDTDEQKALRQLAADFTRKEIVPHLDTWEREGAIPRELHRKAAEAGLLGASVAEEHGGSGGNALDMLTILEQIILSGGSSGLISALFSHGIATPHIIASGNTDLIDRYARPALEGTKIGALAITEPSGGSDVANIRTTARRDGDDYVINGAKLYITSGTRADFVTTAVRTGDAGAGGISLIVVPTDTPGFTVSRKLDKMGWLCSDTAELFYDDVRVPASNLIGAENSAFGQIAQQFQGERLSLAFQAVATAQRCFDLTVEWVKSRETMGRPLSKRQVVRHRLADLATEITAAQTFCRSVAERWVNGEGMLLETSMAKNNAVKVCDTAVMEAVQLAGGIGLMRESEVERHFRDARVLGIGGGTTEIMNEIISKLLGL</sequence>
<dbReference type="PANTHER" id="PTHR48083:SF28">
    <property type="entry name" value="ACYL-COA DEHYDROGENASE FAMILY PROTEIN (AFU_ORTHOLOGUE AFUA_6G10880)-RELATED"/>
    <property type="match status" value="1"/>
</dbReference>
<gene>
    <name evidence="11" type="ORF">NCTC10994_01639</name>
</gene>
<dbReference type="GO" id="GO:0005737">
    <property type="term" value="C:cytoplasm"/>
    <property type="evidence" value="ECO:0007669"/>
    <property type="project" value="TreeGrafter"/>
</dbReference>
<dbReference type="SUPFAM" id="SSF56645">
    <property type="entry name" value="Acyl-CoA dehydrogenase NM domain-like"/>
    <property type="match status" value="1"/>
</dbReference>
<dbReference type="AlphaFoldDB" id="A0A2X4TUG5"/>
<dbReference type="Gene3D" id="1.10.540.10">
    <property type="entry name" value="Acyl-CoA dehydrogenase/oxidase, N-terminal domain"/>
    <property type="match status" value="1"/>
</dbReference>
<dbReference type="EMBL" id="LS483468">
    <property type="protein sequence ID" value="SQI30483.1"/>
    <property type="molecule type" value="Genomic_DNA"/>
</dbReference>
<dbReference type="InterPro" id="IPR037069">
    <property type="entry name" value="AcylCoA_DH/ox_N_sf"/>
</dbReference>
<feature type="domain" description="Acyl-CoA dehydrogenase/oxidase C-terminal" evidence="8">
    <location>
        <begin position="239"/>
        <end position="382"/>
    </location>
</feature>
<evidence type="ECO:0000259" key="8">
    <source>
        <dbReference type="Pfam" id="PF00441"/>
    </source>
</evidence>
<feature type="domain" description="Acyl-CoA oxidase/dehydrogenase middle" evidence="9">
    <location>
        <begin position="130"/>
        <end position="224"/>
    </location>
</feature>
<dbReference type="InterPro" id="IPR009100">
    <property type="entry name" value="AcylCoA_DH/oxidase_NM_dom_sf"/>
</dbReference>
<dbReference type="EC" id="1.3.8.1" evidence="11"/>
<dbReference type="InterPro" id="IPR006091">
    <property type="entry name" value="Acyl-CoA_Oxase/DH_mid-dom"/>
</dbReference>
<organism evidence="11 12">
    <name type="scientific">Rhodococcus coprophilus</name>
    <dbReference type="NCBI Taxonomy" id="38310"/>
    <lineage>
        <taxon>Bacteria</taxon>
        <taxon>Bacillati</taxon>
        <taxon>Actinomycetota</taxon>
        <taxon>Actinomycetes</taxon>
        <taxon>Mycobacteriales</taxon>
        <taxon>Nocardiaceae</taxon>
        <taxon>Rhodococcus</taxon>
    </lineage>
</organism>
<protein>
    <submittedName>
        <fullName evidence="11">Acyl-CoA dehydrogenase</fullName>
        <ecNumber evidence="11">1.3.8.1</ecNumber>
    </submittedName>
</protein>
<dbReference type="PANTHER" id="PTHR48083">
    <property type="entry name" value="MEDIUM-CHAIN SPECIFIC ACYL-COA DEHYDROGENASE, MITOCHONDRIAL-RELATED"/>
    <property type="match status" value="1"/>
</dbReference>
<dbReference type="STRING" id="1219011.GCA_001895045_01758"/>
<dbReference type="GO" id="GO:0050660">
    <property type="term" value="F:flavin adenine dinucleotide binding"/>
    <property type="evidence" value="ECO:0007669"/>
    <property type="project" value="InterPro"/>
</dbReference>
<keyword evidence="4 7" id="KW-0274">FAD</keyword>
<dbReference type="InterPro" id="IPR036250">
    <property type="entry name" value="AcylCo_DH-like_C"/>
</dbReference>
<dbReference type="PROSITE" id="PS00073">
    <property type="entry name" value="ACYL_COA_DH_2"/>
    <property type="match status" value="1"/>
</dbReference>
<dbReference type="SUPFAM" id="SSF47203">
    <property type="entry name" value="Acyl-CoA dehydrogenase C-terminal domain-like"/>
    <property type="match status" value="1"/>
</dbReference>
<keyword evidence="12" id="KW-1185">Reference proteome</keyword>
<keyword evidence="5 7" id="KW-0560">Oxidoreductase</keyword>
<evidence type="ECO:0000259" key="10">
    <source>
        <dbReference type="Pfam" id="PF02771"/>
    </source>
</evidence>
<dbReference type="PIRSF" id="PIRSF016578">
    <property type="entry name" value="HsaA"/>
    <property type="match status" value="1"/>
</dbReference>
<dbReference type="KEGG" id="rcr:NCTC10994_01639"/>
<dbReference type="GO" id="GO:0016937">
    <property type="term" value="F:short-chain fatty acyl-CoA dehydrogenase activity"/>
    <property type="evidence" value="ECO:0007669"/>
    <property type="project" value="UniProtKB-EC"/>
</dbReference>
<dbReference type="InterPro" id="IPR006089">
    <property type="entry name" value="Acyl-CoA_DH_CS"/>
</dbReference>
<dbReference type="InterPro" id="IPR009075">
    <property type="entry name" value="AcylCo_DH/oxidase_C"/>
</dbReference>
<dbReference type="InterPro" id="IPR013786">
    <property type="entry name" value="AcylCoA_DH/ox_N"/>
</dbReference>
<dbReference type="Gene3D" id="1.20.140.10">
    <property type="entry name" value="Butyryl-CoA Dehydrogenase, subunit A, domain 3"/>
    <property type="match status" value="1"/>
</dbReference>
<dbReference type="FunFam" id="1.20.140.10:FF:000001">
    <property type="entry name" value="Acyl-CoA dehydrogenase"/>
    <property type="match status" value="1"/>
</dbReference>
<dbReference type="InterPro" id="IPR046373">
    <property type="entry name" value="Acyl-CoA_Oxase/DH_mid-dom_sf"/>
</dbReference>
<evidence type="ECO:0000256" key="6">
    <source>
        <dbReference type="ARBA" id="ARBA00052546"/>
    </source>
</evidence>
<dbReference type="Proteomes" id="UP000249091">
    <property type="component" value="Chromosome 1"/>
</dbReference>
<evidence type="ECO:0000256" key="7">
    <source>
        <dbReference type="RuleBase" id="RU362125"/>
    </source>
</evidence>
<evidence type="ECO:0000313" key="12">
    <source>
        <dbReference type="Proteomes" id="UP000249091"/>
    </source>
</evidence>
<evidence type="ECO:0000256" key="2">
    <source>
        <dbReference type="ARBA" id="ARBA00009347"/>
    </source>
</evidence>
<evidence type="ECO:0000256" key="4">
    <source>
        <dbReference type="ARBA" id="ARBA00022827"/>
    </source>
</evidence>
<comment type="catalytic activity">
    <reaction evidence="6">
        <text>a 2,3-saturated acyl-CoA + A = a 2,3-dehydroacyl-CoA + AH2</text>
        <dbReference type="Rhea" id="RHEA:48608"/>
        <dbReference type="ChEBI" id="CHEBI:13193"/>
        <dbReference type="ChEBI" id="CHEBI:17499"/>
        <dbReference type="ChEBI" id="CHEBI:60015"/>
        <dbReference type="ChEBI" id="CHEBI:65111"/>
    </reaction>
</comment>
<dbReference type="GO" id="GO:0033539">
    <property type="term" value="P:fatty acid beta-oxidation using acyl-CoA dehydrogenase"/>
    <property type="evidence" value="ECO:0007669"/>
    <property type="project" value="TreeGrafter"/>
</dbReference>
<comment type="similarity">
    <text evidence="2 7">Belongs to the acyl-CoA dehydrogenase family.</text>
</comment>
<dbReference type="FunFam" id="2.40.110.10:FF:000002">
    <property type="entry name" value="Acyl-CoA dehydrogenase fadE12"/>
    <property type="match status" value="1"/>
</dbReference>
<dbReference type="Pfam" id="PF02771">
    <property type="entry name" value="Acyl-CoA_dh_N"/>
    <property type="match status" value="1"/>
</dbReference>
<reference evidence="11 12" key="1">
    <citation type="submission" date="2018-06" db="EMBL/GenBank/DDBJ databases">
        <authorList>
            <consortium name="Pathogen Informatics"/>
            <person name="Doyle S."/>
        </authorList>
    </citation>
    <scope>NUCLEOTIDE SEQUENCE [LARGE SCALE GENOMIC DNA]</scope>
    <source>
        <strain evidence="11 12">NCTC10994</strain>
    </source>
</reference>
<evidence type="ECO:0000256" key="5">
    <source>
        <dbReference type="ARBA" id="ARBA00023002"/>
    </source>
</evidence>
<name>A0A2X4TUG5_9NOCA</name>